<dbReference type="EMBL" id="BGOW01000003">
    <property type="protein sequence ID" value="GBL44964.1"/>
    <property type="molecule type" value="Genomic_DNA"/>
</dbReference>
<sequence>MHKTLLALVLVSALPVSAAYSAENDMRPGLWEITTTSDLLKLASQIPPDQMQMLMNLAKQHGVDIPPIQNGAATSNVCVTRKMADQKIPPSFYQNKSGCTAQNPTHAGNKYTWDFVCANPRVSGNGTAQAVFANPENFTGRTEFEGVAQGAPVKEHADISGRWMSADCGTVKPPQ</sequence>
<keyword evidence="1" id="KW-0732">Signal</keyword>
<comment type="caution">
    <text evidence="2">The sequence shown here is derived from an EMBL/GenBank/DDBJ whole genome shotgun (WGS) entry which is preliminary data.</text>
</comment>
<accession>A0A401JBM4</accession>
<name>A0A401JBM4_9PROT</name>
<protein>
    <recommendedName>
        <fullName evidence="4">DUF3617 domain-containing protein</fullName>
    </recommendedName>
</protein>
<evidence type="ECO:0000313" key="3">
    <source>
        <dbReference type="Proteomes" id="UP000286806"/>
    </source>
</evidence>
<evidence type="ECO:0000256" key="1">
    <source>
        <dbReference type="SAM" id="SignalP"/>
    </source>
</evidence>
<dbReference type="Proteomes" id="UP000286806">
    <property type="component" value="Unassembled WGS sequence"/>
</dbReference>
<organism evidence="2 3">
    <name type="scientific">Sulfuriferula multivorans</name>
    <dbReference type="NCBI Taxonomy" id="1559896"/>
    <lineage>
        <taxon>Bacteria</taxon>
        <taxon>Pseudomonadati</taxon>
        <taxon>Pseudomonadota</taxon>
        <taxon>Betaproteobacteria</taxon>
        <taxon>Nitrosomonadales</taxon>
        <taxon>Sulfuricellaceae</taxon>
        <taxon>Sulfuriferula</taxon>
    </lineage>
</organism>
<reference evidence="2 3" key="1">
    <citation type="journal article" date="2019" name="Front. Microbiol.">
        <title>Genomes of Neutrophilic Sulfur-Oxidizing Chemolithoautotrophs Representing 9 Proteobacterial Species From 8 Genera.</title>
        <authorList>
            <person name="Watanabe T."/>
            <person name="Kojima H."/>
            <person name="Umezawa K."/>
            <person name="Hori C."/>
            <person name="Takasuka T.E."/>
            <person name="Kato Y."/>
            <person name="Fukui M."/>
        </authorList>
    </citation>
    <scope>NUCLEOTIDE SEQUENCE [LARGE SCALE GENOMIC DNA]</scope>
    <source>
        <strain evidence="2 3">TTN</strain>
    </source>
</reference>
<dbReference type="OrthoDB" id="8536404at2"/>
<feature type="chain" id="PRO_5019000621" description="DUF3617 domain-containing protein" evidence="1">
    <location>
        <begin position="19"/>
        <end position="175"/>
    </location>
</feature>
<dbReference type="AlphaFoldDB" id="A0A401JBM4"/>
<dbReference type="RefSeq" id="WP_124703783.1">
    <property type="nucleotide sequence ID" value="NZ_BGOW01000003.1"/>
</dbReference>
<gene>
    <name evidence="2" type="ORF">SFMTTN_0765</name>
</gene>
<proteinExistence type="predicted"/>
<evidence type="ECO:0000313" key="2">
    <source>
        <dbReference type="EMBL" id="GBL44964.1"/>
    </source>
</evidence>
<evidence type="ECO:0008006" key="4">
    <source>
        <dbReference type="Google" id="ProtNLM"/>
    </source>
</evidence>
<feature type="signal peptide" evidence="1">
    <location>
        <begin position="1"/>
        <end position="18"/>
    </location>
</feature>
<keyword evidence="3" id="KW-1185">Reference proteome</keyword>
<dbReference type="InterPro" id="IPR022061">
    <property type="entry name" value="DUF3617"/>
</dbReference>
<dbReference type="Pfam" id="PF12276">
    <property type="entry name" value="DUF3617"/>
    <property type="match status" value="1"/>
</dbReference>